<dbReference type="Pfam" id="PF08713">
    <property type="entry name" value="DNA_alkylation"/>
    <property type="match status" value="1"/>
</dbReference>
<sequence length="229" mass="26003">MTTLAQRIRAGLTAIAEPERAPAMQAYMKSAMPYLGVSSGPRRTMCKELFAGLDWPTSEAWQADVLAIWRGAEFREERYCALELTSVQAARRFHTVEALALYEELIVDGAWWDYIDEIAGHCFAWILRAEPERMKRAMLAWAQGDNMWKRRSAILCQLDAKAGTDLDFLYACIAPSLGSKEFFLRKAIGWALRQYARTDAAEVARYVKAHEAELSPLSRREALKHIKPS</sequence>
<dbReference type="Gene3D" id="1.25.10.90">
    <property type="match status" value="1"/>
</dbReference>
<name>A0AAJ6BN42_9SPHN</name>
<dbReference type="KEGG" id="acob:P0Y56_09465"/>
<organism evidence="1 2">
    <name type="scientific">Candidatus Andeanibacterium colombiense</name>
    <dbReference type="NCBI Taxonomy" id="3121345"/>
    <lineage>
        <taxon>Bacteria</taxon>
        <taxon>Pseudomonadati</taxon>
        <taxon>Pseudomonadota</taxon>
        <taxon>Alphaproteobacteria</taxon>
        <taxon>Sphingomonadales</taxon>
        <taxon>Sphingomonadaceae</taxon>
        <taxon>Candidatus Andeanibacterium</taxon>
    </lineage>
</organism>
<dbReference type="SUPFAM" id="SSF48371">
    <property type="entry name" value="ARM repeat"/>
    <property type="match status" value="1"/>
</dbReference>
<proteinExistence type="predicted"/>
<dbReference type="PANTHER" id="PTHR34070">
    <property type="entry name" value="ARMADILLO-TYPE FOLD"/>
    <property type="match status" value="1"/>
</dbReference>
<dbReference type="Proteomes" id="UP001218362">
    <property type="component" value="Chromosome"/>
</dbReference>
<evidence type="ECO:0000313" key="1">
    <source>
        <dbReference type="EMBL" id="WEK45263.1"/>
    </source>
</evidence>
<dbReference type="AlphaFoldDB" id="A0AAJ6BN42"/>
<evidence type="ECO:0000313" key="2">
    <source>
        <dbReference type="Proteomes" id="UP001218362"/>
    </source>
</evidence>
<dbReference type="InterPro" id="IPR014825">
    <property type="entry name" value="DNA_alkylation"/>
</dbReference>
<dbReference type="PANTHER" id="PTHR34070:SF1">
    <property type="entry name" value="DNA ALKYLATION REPAIR PROTEIN"/>
    <property type="match status" value="1"/>
</dbReference>
<dbReference type="InterPro" id="IPR016024">
    <property type="entry name" value="ARM-type_fold"/>
</dbReference>
<accession>A0AAJ6BN42</accession>
<dbReference type="EMBL" id="CP119316">
    <property type="protein sequence ID" value="WEK45263.1"/>
    <property type="molecule type" value="Genomic_DNA"/>
</dbReference>
<gene>
    <name evidence="1" type="ORF">P0Y56_09465</name>
</gene>
<reference evidence="1" key="1">
    <citation type="submission" date="2023-03" db="EMBL/GenBank/DDBJ databases">
        <title>Andean soil-derived lignocellulolytic bacterial consortium as a source of novel taxa and putative plastic-active enzymes.</title>
        <authorList>
            <person name="Diaz-Garcia L."/>
            <person name="Chuvochina M."/>
            <person name="Feuerriegel G."/>
            <person name="Bunk B."/>
            <person name="Sproer C."/>
            <person name="Streit W.R."/>
            <person name="Rodriguez L.M."/>
            <person name="Overmann J."/>
            <person name="Jimenez D.J."/>
        </authorList>
    </citation>
    <scope>NUCLEOTIDE SEQUENCE</scope>
    <source>
        <strain evidence="1">MAG 26</strain>
    </source>
</reference>
<protein>
    <submittedName>
        <fullName evidence="1">DNA alkylation repair protein</fullName>
    </submittedName>
</protein>
<dbReference type="CDD" id="cd07064">
    <property type="entry name" value="AlkD_like_1"/>
    <property type="match status" value="1"/>
</dbReference>